<dbReference type="Gene3D" id="3.40.50.2300">
    <property type="match status" value="2"/>
</dbReference>
<dbReference type="AlphaFoldDB" id="A0A1J5S7L3"/>
<feature type="region of interest" description="Disordered" evidence="1">
    <location>
        <begin position="1"/>
        <end position="48"/>
    </location>
</feature>
<dbReference type="InterPro" id="IPR028082">
    <property type="entry name" value="Peripla_BP_I"/>
</dbReference>
<gene>
    <name evidence="2" type="ORF">GALL_138680</name>
</gene>
<name>A0A1J5S7L3_9ZZZZ</name>
<proteinExistence type="predicted"/>
<evidence type="ECO:0000313" key="2">
    <source>
        <dbReference type="EMBL" id="OIR03931.1"/>
    </source>
</evidence>
<dbReference type="SUPFAM" id="SSF53822">
    <property type="entry name" value="Periplasmic binding protein-like I"/>
    <property type="match status" value="1"/>
</dbReference>
<dbReference type="EMBL" id="MLJW01000061">
    <property type="protein sequence ID" value="OIR03931.1"/>
    <property type="molecule type" value="Genomic_DNA"/>
</dbReference>
<comment type="caution">
    <text evidence="2">The sequence shown here is derived from an EMBL/GenBank/DDBJ whole genome shotgun (WGS) entry which is preliminary data.</text>
</comment>
<evidence type="ECO:0000256" key="1">
    <source>
        <dbReference type="SAM" id="MobiDB-lite"/>
    </source>
</evidence>
<accession>A0A1J5S7L3</accession>
<reference evidence="2" key="1">
    <citation type="submission" date="2016-10" db="EMBL/GenBank/DDBJ databases">
        <title>Sequence of Gallionella enrichment culture.</title>
        <authorList>
            <person name="Poehlein A."/>
            <person name="Muehling M."/>
            <person name="Daniel R."/>
        </authorList>
    </citation>
    <scope>NUCLEOTIDE SEQUENCE</scope>
</reference>
<sequence>MITAFRPLESPALTRDESRKGRGVGAPEVGSSAGDSGGGFGPAVSGRHVVGPWNSREIRGRRGLSQVNSNAVSSRGAIESRRGTLAYVTNPGRGCPYWRNDCLDAARRRAEQLGYALVHIEHGTTELAEAELMAVIGRHVAVGVVMESHGLAIGPWLTVSRVSLESGLLPIRGLGVDRCGNTQLAVRRARAAGYRRIGLVIPHEWDRAAECERGCVCGFLSEMVKSELEDVIPVLRFSSENGDKFGDKTYEKQALRNGILASWYERHGPDVILGHAPCLMDALHSLGLSVPRDVGFVDLDARLPHQTGVRDEHGVLGVISVEDLVLRPVGTLGSEGRPALATVVPGVWQAGNSLPDRTRHRGF</sequence>
<protein>
    <submittedName>
        <fullName evidence="2">Uncharacterized protein</fullName>
    </submittedName>
</protein>
<organism evidence="2">
    <name type="scientific">mine drainage metagenome</name>
    <dbReference type="NCBI Taxonomy" id="410659"/>
    <lineage>
        <taxon>unclassified sequences</taxon>
        <taxon>metagenomes</taxon>
        <taxon>ecological metagenomes</taxon>
    </lineage>
</organism>